<evidence type="ECO:0000313" key="1">
    <source>
        <dbReference type="EMBL" id="EGG20622.1"/>
    </source>
</evidence>
<dbReference type="RefSeq" id="XP_004358472.1">
    <property type="nucleotide sequence ID" value="XM_004358415.1"/>
</dbReference>
<dbReference type="KEGG" id="dfa:DFA_00483"/>
<keyword evidence="2" id="KW-1185">Reference proteome</keyword>
<dbReference type="Proteomes" id="UP000007797">
    <property type="component" value="Unassembled WGS sequence"/>
</dbReference>
<gene>
    <name evidence="1" type="ORF">DFA_00483</name>
</gene>
<dbReference type="AlphaFoldDB" id="F4PS24"/>
<dbReference type="GeneID" id="14873394"/>
<dbReference type="EMBL" id="GL883010">
    <property type="protein sequence ID" value="EGG20622.1"/>
    <property type="molecule type" value="Genomic_DNA"/>
</dbReference>
<proteinExistence type="predicted"/>
<sequence length="33" mass="3396">MGTAKRLPNTTGVPVASLSYHSGVTDVLLLVVV</sequence>
<accession>F4PS24</accession>
<evidence type="ECO:0000313" key="2">
    <source>
        <dbReference type="Proteomes" id="UP000007797"/>
    </source>
</evidence>
<name>F4PS24_CACFS</name>
<reference evidence="2" key="1">
    <citation type="journal article" date="2011" name="Genome Res.">
        <title>Phylogeny-wide analysis of social amoeba genomes highlights ancient origins for complex intercellular communication.</title>
        <authorList>
            <person name="Heidel A.J."/>
            <person name="Lawal H.M."/>
            <person name="Felder M."/>
            <person name="Schilde C."/>
            <person name="Helps N.R."/>
            <person name="Tunggal B."/>
            <person name="Rivero F."/>
            <person name="John U."/>
            <person name="Schleicher M."/>
            <person name="Eichinger L."/>
            <person name="Platzer M."/>
            <person name="Noegel A.A."/>
            <person name="Schaap P."/>
            <person name="Gloeckner G."/>
        </authorList>
    </citation>
    <scope>NUCLEOTIDE SEQUENCE [LARGE SCALE GENOMIC DNA]</scope>
    <source>
        <strain evidence="2">SH3</strain>
    </source>
</reference>
<organism evidence="1 2">
    <name type="scientific">Cavenderia fasciculata</name>
    <name type="common">Slime mold</name>
    <name type="synonym">Dictyostelium fasciculatum</name>
    <dbReference type="NCBI Taxonomy" id="261658"/>
    <lineage>
        <taxon>Eukaryota</taxon>
        <taxon>Amoebozoa</taxon>
        <taxon>Evosea</taxon>
        <taxon>Eumycetozoa</taxon>
        <taxon>Dictyostelia</taxon>
        <taxon>Acytosteliales</taxon>
        <taxon>Cavenderiaceae</taxon>
        <taxon>Cavenderia</taxon>
    </lineage>
</organism>
<protein>
    <submittedName>
        <fullName evidence="1">Uncharacterized protein</fullName>
    </submittedName>
</protein>